<dbReference type="PANTHER" id="PTHR33657">
    <property type="entry name" value="DOMAIN PROTEIN, PUTATIVE (AFU_ORTHOLOGUE AFUA_5G00600)-RELATED"/>
    <property type="match status" value="1"/>
</dbReference>
<comment type="caution">
    <text evidence="2">The sequence shown here is derived from an EMBL/GenBank/DDBJ whole genome shotgun (WGS) entry which is preliminary data.</text>
</comment>
<keyword evidence="3" id="KW-1185">Reference proteome</keyword>
<evidence type="ECO:0000256" key="1">
    <source>
        <dbReference type="SAM" id="SignalP"/>
    </source>
</evidence>
<accession>A0ABW2YAK0</accession>
<keyword evidence="1" id="KW-0732">Signal</keyword>
<dbReference type="EMBL" id="JBHTIF010000001">
    <property type="protein sequence ID" value="MFD0725148.1"/>
    <property type="molecule type" value="Genomic_DNA"/>
</dbReference>
<feature type="chain" id="PRO_5047422547" evidence="1">
    <location>
        <begin position="28"/>
        <end position="267"/>
    </location>
</feature>
<name>A0ABW2YAK0_9GAMM</name>
<reference evidence="3" key="1">
    <citation type="journal article" date="2019" name="Int. J. Syst. Evol. Microbiol.">
        <title>The Global Catalogue of Microorganisms (GCM) 10K type strain sequencing project: providing services to taxonomists for standard genome sequencing and annotation.</title>
        <authorList>
            <consortium name="The Broad Institute Genomics Platform"/>
            <consortium name="The Broad Institute Genome Sequencing Center for Infectious Disease"/>
            <person name="Wu L."/>
            <person name="Ma J."/>
        </authorList>
    </citation>
    <scope>NUCLEOTIDE SEQUENCE [LARGE SCALE GENOMIC DNA]</scope>
    <source>
        <strain evidence="3">CCUG 55585</strain>
    </source>
</reference>
<dbReference type="RefSeq" id="WP_386822764.1">
    <property type="nucleotide sequence ID" value="NZ_JBHTIF010000001.1"/>
</dbReference>
<organism evidence="2 3">
    <name type="scientific">Lysobacter brunescens</name>
    <dbReference type="NCBI Taxonomy" id="262323"/>
    <lineage>
        <taxon>Bacteria</taxon>
        <taxon>Pseudomonadati</taxon>
        <taxon>Pseudomonadota</taxon>
        <taxon>Gammaproteobacteria</taxon>
        <taxon>Lysobacterales</taxon>
        <taxon>Lysobacteraceae</taxon>
        <taxon>Lysobacter</taxon>
    </lineage>
</organism>
<dbReference type="PROSITE" id="PS51257">
    <property type="entry name" value="PROKAR_LIPOPROTEIN"/>
    <property type="match status" value="1"/>
</dbReference>
<gene>
    <name evidence="2" type="ORF">ACFQ0E_05985</name>
</gene>
<feature type="signal peptide" evidence="1">
    <location>
        <begin position="1"/>
        <end position="27"/>
    </location>
</feature>
<dbReference type="InterPro" id="IPR008701">
    <property type="entry name" value="NPP1"/>
</dbReference>
<dbReference type="PANTHER" id="PTHR33657:SF6">
    <property type="entry name" value="SECRETED PROTEIN"/>
    <property type="match status" value="1"/>
</dbReference>
<evidence type="ECO:0000313" key="3">
    <source>
        <dbReference type="Proteomes" id="UP001597110"/>
    </source>
</evidence>
<proteinExistence type="predicted"/>
<evidence type="ECO:0000313" key="2">
    <source>
        <dbReference type="EMBL" id="MFD0725148.1"/>
    </source>
</evidence>
<sequence>MSLSRRCLSLHLILATALACCASTAAASDFPRLDQALPSGASIDAIHPVFDFDGDGCLPSAGISRYGEQNGGLATSGSITGGCRRSDFMAYSNTLHRYACIDSGGSRYCGHFFALYMLKDQVTALGGGHRHDWEHAAVWTRNGVVTHAGYSAHGKLYNAAASSLPMQNGHVKIVYHKDGVGTHALRFASANEVAENPYGQFVLPVLTSWHTLRGASLDNAAMRSRLNSYNYGSATIPMKDSNFLGNLNTYRPSGYPAFTQASIDASR</sequence>
<dbReference type="PIRSF" id="PIRSF029958">
    <property type="entry name" value="Necrosis-inducing_protein"/>
    <property type="match status" value="1"/>
</dbReference>
<dbReference type="Proteomes" id="UP001597110">
    <property type="component" value="Unassembled WGS sequence"/>
</dbReference>
<protein>
    <submittedName>
        <fullName evidence="2">NPP1 family protein</fullName>
    </submittedName>
</protein>
<dbReference type="Pfam" id="PF05630">
    <property type="entry name" value="NPP1"/>
    <property type="match status" value="1"/>
</dbReference>